<dbReference type="Gene3D" id="3.90.226.10">
    <property type="entry name" value="2-enoyl-CoA Hydratase, Chain A, domain 1"/>
    <property type="match status" value="1"/>
</dbReference>
<dbReference type="PANTHER" id="PTHR43459">
    <property type="entry name" value="ENOYL-COA HYDRATASE"/>
    <property type="match status" value="1"/>
</dbReference>
<name>A0ABQ6HSS9_9MICO</name>
<proteinExistence type="inferred from homology"/>
<evidence type="ECO:0000313" key="2">
    <source>
        <dbReference type="EMBL" id="GMA20738.1"/>
    </source>
</evidence>
<gene>
    <name evidence="2" type="ORF">GCM10025862_27590</name>
</gene>
<evidence type="ECO:0000313" key="3">
    <source>
        <dbReference type="Proteomes" id="UP001157109"/>
    </source>
</evidence>
<protein>
    <submittedName>
        <fullName evidence="2">Enoyl-CoA hydratase</fullName>
    </submittedName>
</protein>
<dbReference type="InterPro" id="IPR029045">
    <property type="entry name" value="ClpP/crotonase-like_dom_sf"/>
</dbReference>
<dbReference type="InterPro" id="IPR014748">
    <property type="entry name" value="Enoyl-CoA_hydra_C"/>
</dbReference>
<sequence>MSELSTDKVVVTSADGIATITLAAPERLNAVDPAMLDAVADAVVALGEDPAARVIVLTGEGRGFCSGADLGSGDIAGDDPDTATLDAAARLIRALTHSSRPTVAAVNGVAAGVGCSLALACDYVLARESASFMLAFSKIGLMPDGGATLLVAASIGRARAVRMALTAEKVLAPTALEWGLIAEVAPDAAFESRVQQLATSLAAGPTRAYAATTAAINAATLADLDGALAREDEGQGKLLRSKDFSEGVAAFRERREASFTGSD</sequence>
<dbReference type="Gene3D" id="1.10.12.10">
    <property type="entry name" value="Lyase 2-enoyl-coa Hydratase, Chain A, domain 2"/>
    <property type="match status" value="1"/>
</dbReference>
<dbReference type="PANTHER" id="PTHR43459:SF1">
    <property type="entry name" value="EG:BACN32G11.4 PROTEIN"/>
    <property type="match status" value="1"/>
</dbReference>
<reference evidence="3" key="1">
    <citation type="journal article" date="2019" name="Int. J. Syst. Evol. Microbiol.">
        <title>The Global Catalogue of Microorganisms (GCM) 10K type strain sequencing project: providing services to taxonomists for standard genome sequencing and annotation.</title>
        <authorList>
            <consortium name="The Broad Institute Genomics Platform"/>
            <consortium name="The Broad Institute Genome Sequencing Center for Infectious Disease"/>
            <person name="Wu L."/>
            <person name="Ma J."/>
        </authorList>
    </citation>
    <scope>NUCLEOTIDE SEQUENCE [LARGE SCALE GENOMIC DNA]</scope>
    <source>
        <strain evidence="3">NBRC 105830</strain>
    </source>
</reference>
<dbReference type="SUPFAM" id="SSF52096">
    <property type="entry name" value="ClpP/crotonase"/>
    <property type="match status" value="1"/>
</dbReference>
<comment type="similarity">
    <text evidence="1">Belongs to the enoyl-CoA hydratase/isomerase family.</text>
</comment>
<accession>A0ABQ6HSS9</accession>
<dbReference type="InterPro" id="IPR001753">
    <property type="entry name" value="Enoyl-CoA_hydra/iso"/>
</dbReference>
<dbReference type="CDD" id="cd06558">
    <property type="entry name" value="crotonase-like"/>
    <property type="match status" value="1"/>
</dbReference>
<keyword evidence="3" id="KW-1185">Reference proteome</keyword>
<organism evidence="2 3">
    <name type="scientific">Arsenicicoccus piscis</name>
    <dbReference type="NCBI Taxonomy" id="673954"/>
    <lineage>
        <taxon>Bacteria</taxon>
        <taxon>Bacillati</taxon>
        <taxon>Actinomycetota</taxon>
        <taxon>Actinomycetes</taxon>
        <taxon>Micrococcales</taxon>
        <taxon>Intrasporangiaceae</taxon>
        <taxon>Arsenicicoccus</taxon>
    </lineage>
</organism>
<dbReference type="EMBL" id="BSUJ01000001">
    <property type="protein sequence ID" value="GMA20738.1"/>
    <property type="molecule type" value="Genomic_DNA"/>
</dbReference>
<dbReference type="RefSeq" id="WP_241443999.1">
    <property type="nucleotide sequence ID" value="NZ_BSUJ01000001.1"/>
</dbReference>
<comment type="caution">
    <text evidence="2">The sequence shown here is derived from an EMBL/GenBank/DDBJ whole genome shotgun (WGS) entry which is preliminary data.</text>
</comment>
<evidence type="ECO:0000256" key="1">
    <source>
        <dbReference type="ARBA" id="ARBA00005254"/>
    </source>
</evidence>
<dbReference type="Proteomes" id="UP001157109">
    <property type="component" value="Unassembled WGS sequence"/>
</dbReference>
<dbReference type="Pfam" id="PF00378">
    <property type="entry name" value="ECH_1"/>
    <property type="match status" value="1"/>
</dbReference>